<dbReference type="RefSeq" id="XP_021021533.1">
    <property type="nucleotide sequence ID" value="XM_021165874.1"/>
</dbReference>
<comment type="subcellular location">
    <subcellularLocation>
        <location evidence="1 13">Membrane</location>
        <topology evidence="1 13">Multi-pass membrane protein</topology>
    </subcellularLocation>
</comment>
<evidence type="ECO:0000256" key="4">
    <source>
        <dbReference type="ARBA" id="ARBA00022606"/>
    </source>
</evidence>
<evidence type="ECO:0000313" key="16">
    <source>
        <dbReference type="RefSeq" id="XP_021021533.1"/>
    </source>
</evidence>
<evidence type="ECO:0000313" key="15">
    <source>
        <dbReference type="Proteomes" id="UP000515126"/>
    </source>
</evidence>
<keyword evidence="11 13" id="KW-0807">Transducer</keyword>
<comment type="similarity">
    <text evidence="2 12">Belongs to the G-protein coupled receptor T2R family.</text>
</comment>
<dbReference type="KEGG" id="mcal:110297090"/>
<sequence>MLSAMEGVLLSVSTSEAVLGIVGNTFIALVNCMDYNRNKKLSNIGFILTGLAISRICLVWILITEAYIKIFYPQLLSPVNIIELISYLWIIICQLNVWFATNLSIFYFLKIANFSHYIFVWLKRRINLVFFFLIGCLLISWLFSFPVVVKMVKDNKMLYINTSWQIHMKKSELIINYVFTNGGVLLFFMIMLFVCFLLIISLWRHRRQMESYELGFRDLNTEVHVRTIKVLLSFIILFILHFMGITINVICLLIPESNLLFMFGLTTAFIYPCCHSLILILANSRLKQCSVMILQLLKCCENGKELRDT</sequence>
<reference evidence="16" key="1">
    <citation type="submission" date="2025-08" db="UniProtKB">
        <authorList>
            <consortium name="RefSeq"/>
        </authorList>
    </citation>
    <scope>IDENTIFICATION</scope>
</reference>
<dbReference type="SUPFAM" id="SSF81321">
    <property type="entry name" value="Family A G protein-coupled receptor-like"/>
    <property type="match status" value="1"/>
</dbReference>
<feature type="transmembrane region" description="Helical" evidence="14">
    <location>
        <begin position="12"/>
        <end position="32"/>
    </location>
</feature>
<keyword evidence="3 13" id="KW-0919">Taste</keyword>
<feature type="transmembrane region" description="Helical" evidence="14">
    <location>
        <begin position="230"/>
        <end position="255"/>
    </location>
</feature>
<dbReference type="GO" id="GO:0004930">
    <property type="term" value="F:G protein-coupled receptor activity"/>
    <property type="evidence" value="ECO:0007669"/>
    <property type="project" value="UniProtKB-KW"/>
</dbReference>
<dbReference type="AlphaFoldDB" id="A0A6P5Q4J1"/>
<evidence type="ECO:0000256" key="14">
    <source>
        <dbReference type="SAM" id="Phobius"/>
    </source>
</evidence>
<keyword evidence="6 14" id="KW-1133">Transmembrane helix</keyword>
<dbReference type="CDD" id="cd15021">
    <property type="entry name" value="7tm_TAS2R10"/>
    <property type="match status" value="1"/>
</dbReference>
<evidence type="ECO:0000256" key="12">
    <source>
        <dbReference type="RuleBase" id="RU004423"/>
    </source>
</evidence>
<keyword evidence="9 13" id="KW-0675">Receptor</keyword>
<keyword evidence="8 13" id="KW-0472">Membrane</keyword>
<feature type="transmembrane region" description="Helical" evidence="14">
    <location>
        <begin position="44"/>
        <end position="64"/>
    </location>
</feature>
<proteinExistence type="inferred from homology"/>
<dbReference type="Proteomes" id="UP000515126">
    <property type="component" value="Chromosome 6"/>
</dbReference>
<dbReference type="Gene3D" id="1.20.1070.10">
    <property type="entry name" value="Rhodopsin 7-helix transmembrane proteins"/>
    <property type="match status" value="1"/>
</dbReference>
<evidence type="ECO:0000256" key="6">
    <source>
        <dbReference type="ARBA" id="ARBA00022989"/>
    </source>
</evidence>
<feature type="transmembrane region" description="Helical" evidence="14">
    <location>
        <begin position="261"/>
        <end position="282"/>
    </location>
</feature>
<evidence type="ECO:0000256" key="7">
    <source>
        <dbReference type="ARBA" id="ARBA00023040"/>
    </source>
</evidence>
<dbReference type="FunFam" id="1.20.1070.10:FF:000042">
    <property type="entry name" value="Taste receptor type 2 member 7"/>
    <property type="match status" value="1"/>
</dbReference>
<name>A0A6P5Q4J1_MUSCR</name>
<keyword evidence="10" id="KW-0325">Glycoprotein</keyword>
<keyword evidence="15" id="KW-1185">Reference proteome</keyword>
<dbReference type="GO" id="GO:0016020">
    <property type="term" value="C:membrane"/>
    <property type="evidence" value="ECO:0007669"/>
    <property type="project" value="UniProtKB-SubCell"/>
</dbReference>
<evidence type="ECO:0000256" key="9">
    <source>
        <dbReference type="ARBA" id="ARBA00023170"/>
    </source>
</evidence>
<dbReference type="InterPro" id="IPR007960">
    <property type="entry name" value="TAS2R"/>
</dbReference>
<dbReference type="Pfam" id="PF05296">
    <property type="entry name" value="TAS2R"/>
    <property type="match status" value="1"/>
</dbReference>
<accession>A0A6P5Q4J1</accession>
<evidence type="ECO:0000256" key="3">
    <source>
        <dbReference type="ARBA" id="ARBA00022480"/>
    </source>
</evidence>
<dbReference type="PANTHER" id="PTHR11394">
    <property type="entry name" value="TASTE RECEPTOR TYPE 2"/>
    <property type="match status" value="1"/>
</dbReference>
<evidence type="ECO:0000256" key="11">
    <source>
        <dbReference type="ARBA" id="ARBA00023224"/>
    </source>
</evidence>
<organism evidence="15 16">
    <name type="scientific">Mus caroli</name>
    <name type="common">Ryukyu mouse</name>
    <name type="synonym">Ricefield mouse</name>
    <dbReference type="NCBI Taxonomy" id="10089"/>
    <lineage>
        <taxon>Eukaryota</taxon>
        <taxon>Metazoa</taxon>
        <taxon>Chordata</taxon>
        <taxon>Craniata</taxon>
        <taxon>Vertebrata</taxon>
        <taxon>Euteleostomi</taxon>
        <taxon>Mammalia</taxon>
        <taxon>Eutheria</taxon>
        <taxon>Euarchontoglires</taxon>
        <taxon>Glires</taxon>
        <taxon>Rodentia</taxon>
        <taxon>Myomorpha</taxon>
        <taxon>Muroidea</taxon>
        <taxon>Muridae</taxon>
        <taxon>Murinae</taxon>
        <taxon>Mus</taxon>
        <taxon>Mus</taxon>
    </lineage>
</organism>
<feature type="transmembrane region" description="Helical" evidence="14">
    <location>
        <begin position="84"/>
        <end position="109"/>
    </location>
</feature>
<protein>
    <recommendedName>
        <fullName evidence="13">Taste receptor type 2</fullName>
    </recommendedName>
</protein>
<evidence type="ECO:0000256" key="13">
    <source>
        <dbReference type="RuleBase" id="RU004424"/>
    </source>
</evidence>
<keyword evidence="7 13" id="KW-0297">G-protein coupled receptor</keyword>
<evidence type="ECO:0000256" key="10">
    <source>
        <dbReference type="ARBA" id="ARBA00023180"/>
    </source>
</evidence>
<dbReference type="PANTHER" id="PTHR11394:SF50">
    <property type="entry name" value="TASTE RECEPTOR TYPE 2 MEMBER 114"/>
    <property type="match status" value="1"/>
</dbReference>
<keyword evidence="5 13" id="KW-0812">Transmembrane</keyword>
<keyword evidence="4 13" id="KW-0716">Sensory transduction</keyword>
<feature type="transmembrane region" description="Helical" evidence="14">
    <location>
        <begin position="174"/>
        <end position="203"/>
    </location>
</feature>
<evidence type="ECO:0000256" key="5">
    <source>
        <dbReference type="ARBA" id="ARBA00022692"/>
    </source>
</evidence>
<feature type="transmembrane region" description="Helical" evidence="14">
    <location>
        <begin position="129"/>
        <end position="149"/>
    </location>
</feature>
<evidence type="ECO:0000256" key="2">
    <source>
        <dbReference type="ARBA" id="ARBA00007376"/>
    </source>
</evidence>
<evidence type="ECO:0000256" key="1">
    <source>
        <dbReference type="ARBA" id="ARBA00004141"/>
    </source>
</evidence>
<dbReference type="GeneID" id="110297090"/>
<dbReference type="GO" id="GO:0033038">
    <property type="term" value="F:bitter taste receptor activity"/>
    <property type="evidence" value="ECO:0007669"/>
    <property type="project" value="InterPro"/>
</dbReference>
<gene>
    <name evidence="16" type="primary">LOC110297090</name>
</gene>
<evidence type="ECO:0000256" key="8">
    <source>
        <dbReference type="ARBA" id="ARBA00023136"/>
    </source>
</evidence>